<evidence type="ECO:0000313" key="4">
    <source>
        <dbReference type="Proteomes" id="UP001630127"/>
    </source>
</evidence>
<dbReference type="GO" id="GO:0009409">
    <property type="term" value="P:response to cold"/>
    <property type="evidence" value="ECO:0007669"/>
    <property type="project" value="UniProtKB-ARBA"/>
</dbReference>
<accession>A0ABD2ZE82</accession>
<feature type="compositionally biased region" description="Polar residues" evidence="2">
    <location>
        <begin position="1"/>
        <end position="21"/>
    </location>
</feature>
<organism evidence="3 4">
    <name type="scientific">Cinchona calisaya</name>
    <dbReference type="NCBI Taxonomy" id="153742"/>
    <lineage>
        <taxon>Eukaryota</taxon>
        <taxon>Viridiplantae</taxon>
        <taxon>Streptophyta</taxon>
        <taxon>Embryophyta</taxon>
        <taxon>Tracheophyta</taxon>
        <taxon>Spermatophyta</taxon>
        <taxon>Magnoliopsida</taxon>
        <taxon>eudicotyledons</taxon>
        <taxon>Gunneridae</taxon>
        <taxon>Pentapetalae</taxon>
        <taxon>asterids</taxon>
        <taxon>lamiids</taxon>
        <taxon>Gentianales</taxon>
        <taxon>Rubiaceae</taxon>
        <taxon>Cinchonoideae</taxon>
        <taxon>Cinchoneae</taxon>
        <taxon>Cinchona</taxon>
    </lineage>
</organism>
<comment type="caution">
    <text evidence="3">The sequence shown here is derived from an EMBL/GenBank/DDBJ whole genome shotgun (WGS) entry which is preliminary data.</text>
</comment>
<name>A0ABD2ZE82_9GENT</name>
<dbReference type="Gene3D" id="1.10.287.370">
    <property type="match status" value="1"/>
</dbReference>
<dbReference type="Proteomes" id="UP001630127">
    <property type="component" value="Unassembled WGS sequence"/>
</dbReference>
<dbReference type="EMBL" id="JBJUIK010000010">
    <property type="protein sequence ID" value="KAL3516682.1"/>
    <property type="molecule type" value="Genomic_DNA"/>
</dbReference>
<dbReference type="Pfam" id="PF01920">
    <property type="entry name" value="Prefoldin_2"/>
    <property type="match status" value="1"/>
</dbReference>
<dbReference type="AlphaFoldDB" id="A0ABD2ZE82"/>
<comment type="similarity">
    <text evidence="1">Belongs to the prefoldin subunit beta family.</text>
</comment>
<dbReference type="GO" id="GO:0006457">
    <property type="term" value="P:protein folding"/>
    <property type="evidence" value="ECO:0007669"/>
    <property type="project" value="UniProtKB-ARBA"/>
</dbReference>
<dbReference type="InterPro" id="IPR002777">
    <property type="entry name" value="PFD_beta-like"/>
</dbReference>
<evidence type="ECO:0000313" key="3">
    <source>
        <dbReference type="EMBL" id="KAL3516682.1"/>
    </source>
</evidence>
<feature type="region of interest" description="Disordered" evidence="2">
    <location>
        <begin position="1"/>
        <end position="26"/>
    </location>
</feature>
<dbReference type="InterPro" id="IPR009053">
    <property type="entry name" value="Prefoldin"/>
</dbReference>
<evidence type="ECO:0000256" key="1">
    <source>
        <dbReference type="ARBA" id="ARBA00008045"/>
    </source>
</evidence>
<gene>
    <name evidence="3" type="ORF">ACH5RR_023584</name>
</gene>
<proteinExistence type="inferred from homology"/>
<evidence type="ECO:0008006" key="5">
    <source>
        <dbReference type="Google" id="ProtNLM"/>
    </source>
</evidence>
<sequence length="85" mass="9341">MATLASSSTQNKPSNSAASQESQRDLLKQIRSHEIAIAELNSLPSSRGVYQRNGNILFRTTIQKATASEQKQLDIAKVKLQQLSD</sequence>
<keyword evidence="4" id="KW-1185">Reference proteome</keyword>
<dbReference type="SUPFAM" id="SSF46579">
    <property type="entry name" value="Prefoldin"/>
    <property type="match status" value="1"/>
</dbReference>
<protein>
    <recommendedName>
        <fullName evidence="5">Prefoldin subunit 1</fullName>
    </recommendedName>
</protein>
<evidence type="ECO:0000256" key="2">
    <source>
        <dbReference type="SAM" id="MobiDB-lite"/>
    </source>
</evidence>
<reference evidence="3 4" key="1">
    <citation type="submission" date="2024-11" db="EMBL/GenBank/DDBJ databases">
        <title>A near-complete genome assembly of Cinchona calisaya.</title>
        <authorList>
            <person name="Lian D.C."/>
            <person name="Zhao X.W."/>
            <person name="Wei L."/>
        </authorList>
    </citation>
    <scope>NUCLEOTIDE SEQUENCE [LARGE SCALE GENOMIC DNA]</scope>
    <source>
        <tissue evidence="3">Nenye</tissue>
    </source>
</reference>